<dbReference type="RefSeq" id="WP_276267202.1">
    <property type="nucleotide sequence ID" value="NZ_JARJLM010000464.1"/>
</dbReference>
<proteinExistence type="predicted"/>
<name>A0ABT6AW59_9BURK</name>
<comment type="caution">
    <text evidence="1">The sequence shown here is derived from an EMBL/GenBank/DDBJ whole genome shotgun (WGS) entry which is preliminary data.</text>
</comment>
<organism evidence="1 2">
    <name type="scientific">Cupriavidus basilensis</name>
    <dbReference type="NCBI Taxonomy" id="68895"/>
    <lineage>
        <taxon>Bacteria</taxon>
        <taxon>Pseudomonadati</taxon>
        <taxon>Pseudomonadota</taxon>
        <taxon>Betaproteobacteria</taxon>
        <taxon>Burkholderiales</taxon>
        <taxon>Burkholderiaceae</taxon>
        <taxon>Cupriavidus</taxon>
    </lineage>
</organism>
<dbReference type="Proteomes" id="UP001216674">
    <property type="component" value="Unassembled WGS sequence"/>
</dbReference>
<dbReference type="EMBL" id="JARJLM010000464">
    <property type="protein sequence ID" value="MDF3836845.1"/>
    <property type="molecule type" value="Genomic_DNA"/>
</dbReference>
<protein>
    <submittedName>
        <fullName evidence="1">Uncharacterized protein</fullName>
    </submittedName>
</protein>
<reference evidence="1 2" key="1">
    <citation type="submission" date="2023-03" db="EMBL/GenBank/DDBJ databases">
        <title>Draft assemblies of triclosan tolerant bacteria isolated from returned activated sludge.</title>
        <authorList>
            <person name="Van Hamelsveld S."/>
        </authorList>
    </citation>
    <scope>NUCLEOTIDE SEQUENCE [LARGE SCALE GENOMIC DNA]</scope>
    <source>
        <strain evidence="1 2">GW210010_S58</strain>
    </source>
</reference>
<sequence>MRSIKALAEKLSQIDWQWDQLWWEHVAQDLALRKKEAIAGRLTYADTDGELWDVYLKGGEIIFVEINFDVFDDIESLSDSDYEDKIDEYFKKFEVCVDDLAPVLGKPKFADGAAARGFPEDQEANWLALWEGKNSRLMLQQKHESRDFPLRLCIVVAPIAL</sequence>
<accession>A0ABT6AW59</accession>
<evidence type="ECO:0000313" key="2">
    <source>
        <dbReference type="Proteomes" id="UP001216674"/>
    </source>
</evidence>
<keyword evidence="2" id="KW-1185">Reference proteome</keyword>
<gene>
    <name evidence="1" type="ORF">P3W85_28420</name>
</gene>
<evidence type="ECO:0000313" key="1">
    <source>
        <dbReference type="EMBL" id="MDF3836845.1"/>
    </source>
</evidence>